<dbReference type="GO" id="GO:0016757">
    <property type="term" value="F:glycosyltransferase activity"/>
    <property type="evidence" value="ECO:0007669"/>
    <property type="project" value="UniProtKB-KW"/>
</dbReference>
<keyword evidence="4" id="KW-1185">Reference proteome</keyword>
<dbReference type="Pfam" id="PF00534">
    <property type="entry name" value="Glycos_transf_1"/>
    <property type="match status" value="1"/>
</dbReference>
<dbReference type="Proteomes" id="UP001356704">
    <property type="component" value="Unassembled WGS sequence"/>
</dbReference>
<name>A0ABU7W7C8_9FLAO</name>
<keyword evidence="3" id="KW-0808">Transferase</keyword>
<reference evidence="3 4" key="1">
    <citation type="submission" date="2024-02" db="EMBL/GenBank/DDBJ databases">
        <title>Winogradskyella poriferorum JCM 12885.</title>
        <authorList>
            <person name="Zhang D.-F."/>
            <person name="Fu Z.-Y."/>
        </authorList>
    </citation>
    <scope>NUCLEOTIDE SEQUENCE [LARGE SCALE GENOMIC DNA]</scope>
    <source>
        <strain evidence="3 4">JCM 12885</strain>
    </source>
</reference>
<evidence type="ECO:0000313" key="4">
    <source>
        <dbReference type="Proteomes" id="UP001356704"/>
    </source>
</evidence>
<dbReference type="Pfam" id="PF13439">
    <property type="entry name" value="Glyco_transf_4"/>
    <property type="match status" value="1"/>
</dbReference>
<evidence type="ECO:0000313" key="3">
    <source>
        <dbReference type="EMBL" id="MEF3079086.1"/>
    </source>
</evidence>
<dbReference type="PANTHER" id="PTHR12526">
    <property type="entry name" value="GLYCOSYLTRANSFERASE"/>
    <property type="match status" value="1"/>
</dbReference>
<dbReference type="EMBL" id="JAZHOU010000002">
    <property type="protein sequence ID" value="MEF3079086.1"/>
    <property type="molecule type" value="Genomic_DNA"/>
</dbReference>
<organism evidence="3 4">
    <name type="scientific">Winogradskyella poriferorum</name>
    <dbReference type="NCBI Taxonomy" id="307627"/>
    <lineage>
        <taxon>Bacteria</taxon>
        <taxon>Pseudomonadati</taxon>
        <taxon>Bacteroidota</taxon>
        <taxon>Flavobacteriia</taxon>
        <taxon>Flavobacteriales</taxon>
        <taxon>Flavobacteriaceae</taxon>
        <taxon>Winogradskyella</taxon>
    </lineage>
</organism>
<evidence type="ECO:0000259" key="2">
    <source>
        <dbReference type="Pfam" id="PF13439"/>
    </source>
</evidence>
<dbReference type="SUPFAM" id="SSF53756">
    <property type="entry name" value="UDP-Glycosyltransferase/glycogen phosphorylase"/>
    <property type="match status" value="1"/>
</dbReference>
<comment type="caution">
    <text evidence="3">The sequence shown here is derived from an EMBL/GenBank/DDBJ whole genome shotgun (WGS) entry which is preliminary data.</text>
</comment>
<dbReference type="InterPro" id="IPR028098">
    <property type="entry name" value="Glyco_trans_4-like_N"/>
</dbReference>
<feature type="domain" description="Glycosyltransferase subfamily 4-like N-terminal" evidence="2">
    <location>
        <begin position="16"/>
        <end position="172"/>
    </location>
</feature>
<protein>
    <submittedName>
        <fullName evidence="3">Glycosyltransferase</fullName>
        <ecNumber evidence="3">2.4.-.-</ecNumber>
    </submittedName>
</protein>
<accession>A0ABU7W7C8</accession>
<dbReference type="InterPro" id="IPR001296">
    <property type="entry name" value="Glyco_trans_1"/>
</dbReference>
<keyword evidence="3" id="KW-0328">Glycosyltransferase</keyword>
<proteinExistence type="predicted"/>
<dbReference type="RefSeq" id="WP_331809854.1">
    <property type="nucleotide sequence ID" value="NZ_JAZHOU010000002.1"/>
</dbReference>
<evidence type="ECO:0000259" key="1">
    <source>
        <dbReference type="Pfam" id="PF00534"/>
    </source>
</evidence>
<sequence>MKKVKIVFVLPTLHAGGAERVMSFLSENIDQTKFTSSLVVVGYEKNSKYEIKNIPVYFLNKNRVASSIPSLIKILRKLNPDIVLSSIAHINSVMAIISLIFPKTKFIGREANVLSVVKNYKKQSKRLGNIISPSKSYKLLDMIICQSNDMYQDMLNNYKIPENKLRVINNPITDKFDLKNNYKINKDETKFISVAALKKQKGHERILRVLAKLNIPFKYTIIGNGGEKEPLLRLIEQLNLKDKIQHIPYTNEVSKYLAEHDFFLQGSYVEGFPNSLIESCAVGTPVLAFNAPGGLNEIIEPGINGLIAKEEKEYLENIVRAVNKSNWSPSVIRDSVYKKFNSEKILKEYEDLFLEVMKK</sequence>
<dbReference type="Gene3D" id="3.40.50.2000">
    <property type="entry name" value="Glycogen Phosphorylase B"/>
    <property type="match status" value="2"/>
</dbReference>
<dbReference type="CDD" id="cd03811">
    <property type="entry name" value="GT4_GT28_WabH-like"/>
    <property type="match status" value="1"/>
</dbReference>
<feature type="domain" description="Glycosyl transferase family 1" evidence="1">
    <location>
        <begin position="176"/>
        <end position="318"/>
    </location>
</feature>
<dbReference type="PANTHER" id="PTHR12526:SF630">
    <property type="entry name" value="GLYCOSYLTRANSFERASE"/>
    <property type="match status" value="1"/>
</dbReference>
<dbReference type="EC" id="2.4.-.-" evidence="3"/>
<gene>
    <name evidence="3" type="ORF">V1468_08730</name>
</gene>